<organism evidence="1 2">
    <name type="scientific">Apophysomyces ossiformis</name>
    <dbReference type="NCBI Taxonomy" id="679940"/>
    <lineage>
        <taxon>Eukaryota</taxon>
        <taxon>Fungi</taxon>
        <taxon>Fungi incertae sedis</taxon>
        <taxon>Mucoromycota</taxon>
        <taxon>Mucoromycotina</taxon>
        <taxon>Mucoromycetes</taxon>
        <taxon>Mucorales</taxon>
        <taxon>Mucorineae</taxon>
        <taxon>Mucoraceae</taxon>
        <taxon>Apophysomyces</taxon>
    </lineage>
</organism>
<accession>A0A8H7ER14</accession>
<dbReference type="Proteomes" id="UP000605846">
    <property type="component" value="Unassembled WGS sequence"/>
</dbReference>
<dbReference type="EMBL" id="JABAYA010000030">
    <property type="protein sequence ID" value="KAF7728911.1"/>
    <property type="molecule type" value="Genomic_DNA"/>
</dbReference>
<reference evidence="1" key="1">
    <citation type="submission" date="2020-01" db="EMBL/GenBank/DDBJ databases">
        <title>Genome Sequencing of Three Apophysomyces-Like Fungal Strains Confirms a Novel Fungal Genus in the Mucoromycota with divergent Burkholderia-like Endosymbiotic Bacteria.</title>
        <authorList>
            <person name="Stajich J.E."/>
            <person name="Macias A.M."/>
            <person name="Carter-House D."/>
            <person name="Lovett B."/>
            <person name="Kasson L.R."/>
            <person name="Berry K."/>
            <person name="Grigoriev I."/>
            <person name="Chang Y."/>
            <person name="Spatafora J."/>
            <person name="Kasson M.T."/>
        </authorList>
    </citation>
    <scope>NUCLEOTIDE SEQUENCE</scope>
    <source>
        <strain evidence="1">NRRL A-21654</strain>
    </source>
</reference>
<feature type="non-terminal residue" evidence="1">
    <location>
        <position position="1"/>
    </location>
</feature>
<keyword evidence="2" id="KW-1185">Reference proteome</keyword>
<proteinExistence type="predicted"/>
<comment type="caution">
    <text evidence="1">The sequence shown here is derived from an EMBL/GenBank/DDBJ whole genome shotgun (WGS) entry which is preliminary data.</text>
</comment>
<evidence type="ECO:0000313" key="1">
    <source>
        <dbReference type="EMBL" id="KAF7728911.1"/>
    </source>
</evidence>
<dbReference type="OrthoDB" id="10563263at2759"/>
<sequence length="256" mass="28715">MAIDHTENMNISSIRNCRAYELYRAEHGLDIANAYPISVDEIRIYLKHKSKRNTGKSLGWIITSLKGHPTHGNKWNEAVRKDPIVSEILQKAKERDIIQKSLMGTASRKLLPQTPMPKTARKIPLVLPSENDPAVQGNWTCKVIQNGSQARGFVVMSTAINNSQTTDFRGAAMISKRSADKNAQDSIENHQGTKENLIADHSMDTASSPAPERFNCLPIKALSEARESYVRIALPSLQETQRKKLMLSWGLRWKVS</sequence>
<evidence type="ECO:0000313" key="2">
    <source>
        <dbReference type="Proteomes" id="UP000605846"/>
    </source>
</evidence>
<protein>
    <submittedName>
        <fullName evidence="1">Uncharacterized protein</fullName>
    </submittedName>
</protein>
<gene>
    <name evidence="1" type="ORF">EC973_005306</name>
</gene>
<name>A0A8H7ER14_9FUNG</name>
<dbReference type="AlphaFoldDB" id="A0A8H7ER14"/>